<feature type="region of interest" description="Disordered" evidence="1">
    <location>
        <begin position="61"/>
        <end position="80"/>
    </location>
</feature>
<accession>A0A073CMD1</accession>
<protein>
    <submittedName>
        <fullName evidence="2">Uncharacterized protein</fullName>
    </submittedName>
</protein>
<evidence type="ECO:0000256" key="1">
    <source>
        <dbReference type="SAM" id="MobiDB-lite"/>
    </source>
</evidence>
<keyword evidence="2" id="KW-0614">Plasmid</keyword>
<feature type="compositionally biased region" description="Polar residues" evidence="1">
    <location>
        <begin position="61"/>
        <end position="79"/>
    </location>
</feature>
<organism evidence="2 3">
    <name type="scientific">Planktothrix agardhii (strain NIVA-CYA 126/8)</name>
    <dbReference type="NCBI Taxonomy" id="388467"/>
    <lineage>
        <taxon>Bacteria</taxon>
        <taxon>Bacillati</taxon>
        <taxon>Cyanobacteriota</taxon>
        <taxon>Cyanophyceae</taxon>
        <taxon>Oscillatoriophycideae</taxon>
        <taxon>Oscillatoriales</taxon>
        <taxon>Microcoleaceae</taxon>
        <taxon>Planktothrix</taxon>
    </lineage>
</organism>
<name>A0A073CMD1_PLAA1</name>
<dbReference type="PATRIC" id="fig|388467.6.peg.4850"/>
<dbReference type="EMBL" id="CM002808">
    <property type="protein sequence ID" value="KEI65145.1"/>
    <property type="molecule type" value="Genomic_DNA"/>
</dbReference>
<proteinExistence type="predicted"/>
<feature type="region of interest" description="Disordered" evidence="1">
    <location>
        <begin position="214"/>
        <end position="244"/>
    </location>
</feature>
<reference evidence="2 3" key="1">
    <citation type="journal article" date="2014" name="Appl. Environ. Microbiol.">
        <title>Elucidation of insertion elements encoded on plasmids and in vitro construction of shuttle vectors from the toxic cyanobacterium Planktothrix.</title>
        <authorList>
            <person name="Christiansen G."/>
            <person name="Goesmann A."/>
            <person name="Kurmayer R."/>
        </authorList>
    </citation>
    <scope>NUCLEOTIDE SEQUENCE [LARGE SCALE GENOMIC DNA]</scope>
    <source>
        <strain evidence="2 3">NIVA-CYA 126/8</strain>
        <plasmid evidence="2">pPA79</plasmid>
    </source>
</reference>
<evidence type="ECO:0000313" key="2">
    <source>
        <dbReference type="EMBL" id="KEI65145.1"/>
    </source>
</evidence>
<geneLocation type="plasmid" evidence="2 3">
    <name>pPA79</name>
</geneLocation>
<sequence length="260" mass="28639">MNTKQKSEPTLQKVQFLILKNLSKSLNVSESEILIAIKQMDYDINDIHESWEPAIANHLTGTAPQKLNGTSPKSETPESFSIEDSDFVDWDEIEDELGETALALVQELGLEREAVTRSDFAALKELALSNPVAEDMVNHIGAVGGLSGGLIDEYIRQQRDNAQALADAGNIEFAKTLLQGQIEGINQVVGLQNLLAGDFQNLIHQRIEELGKRGKERPNELIKDLGKKATVQRQSSEKTTTVRHKTLDLVGLKSKASNSK</sequence>
<evidence type="ECO:0000313" key="3">
    <source>
        <dbReference type="Proteomes" id="UP000027395"/>
    </source>
</evidence>
<dbReference type="Proteomes" id="UP000027395">
    <property type="component" value="Plasmid pPA79"/>
</dbReference>
<dbReference type="HOGENOM" id="CLU_1068999_0_0_3"/>
<keyword evidence="3" id="KW-1185">Reference proteome</keyword>
<gene>
    <name evidence="2" type="ORF">A19Y_8044</name>
</gene>
<dbReference type="AlphaFoldDB" id="A0A073CMD1"/>
<feature type="compositionally biased region" description="Basic and acidic residues" evidence="1">
    <location>
        <begin position="214"/>
        <end position="227"/>
    </location>
</feature>